<dbReference type="Pfam" id="PF01545">
    <property type="entry name" value="Cation_efflux"/>
    <property type="match status" value="1"/>
</dbReference>
<sequence length="296" mass="31679">MSEVARTGRIRRVLLTALGCNALLAGLKFAIGWKFGSLGVVSDAMHSLLDCAASVIALIGITAAARPPDANHPYGHRKYEILTTIIVAGLLFLSAWEILGAALSRLIHQAPAPHFSAWGIALLSLGIVINTLLSNWEKRAGLEVSSPLLLADAAHTRTDIYSSLLAIAALASGAFGLPWLDPLLAIGIVLFLARAIYEIAIEGVKVVSDATRLDPALIRSVAEKIEGVRGAHAIRSHGMQNDIHIDLHIQVADQLTARQVFEIENRVNQALRDSFPGVTHVALRHEPGDLPLEPDA</sequence>
<feature type="transmembrane region" description="Helical" evidence="7">
    <location>
        <begin position="160"/>
        <end position="177"/>
    </location>
</feature>
<dbReference type="GO" id="GO:0015093">
    <property type="term" value="F:ferrous iron transmembrane transporter activity"/>
    <property type="evidence" value="ECO:0007669"/>
    <property type="project" value="TreeGrafter"/>
</dbReference>
<dbReference type="EMBL" id="LIBO01000006">
    <property type="protein sequence ID" value="KRO63142.1"/>
    <property type="molecule type" value="Genomic_DNA"/>
</dbReference>
<gene>
    <name evidence="10" type="ORF">ABR82_02670</name>
</gene>
<evidence type="ECO:0000256" key="7">
    <source>
        <dbReference type="SAM" id="Phobius"/>
    </source>
</evidence>
<dbReference type="Pfam" id="PF16916">
    <property type="entry name" value="ZT_dimer"/>
    <property type="match status" value="1"/>
</dbReference>
<feature type="transmembrane region" description="Helical" evidence="7">
    <location>
        <begin position="79"/>
        <end position="103"/>
    </location>
</feature>
<dbReference type="Gene3D" id="3.30.70.1350">
    <property type="entry name" value="Cation efflux protein, cytoplasmic domain"/>
    <property type="match status" value="1"/>
</dbReference>
<dbReference type="InterPro" id="IPR002524">
    <property type="entry name" value="Cation_efflux"/>
</dbReference>
<dbReference type="InterPro" id="IPR027470">
    <property type="entry name" value="Cation_efflux_CTD"/>
</dbReference>
<dbReference type="GO" id="GO:0015086">
    <property type="term" value="F:cadmium ion transmembrane transporter activity"/>
    <property type="evidence" value="ECO:0007669"/>
    <property type="project" value="TreeGrafter"/>
</dbReference>
<keyword evidence="3" id="KW-0813">Transport</keyword>
<keyword evidence="4 7" id="KW-0812">Transmembrane</keyword>
<dbReference type="GO" id="GO:0006882">
    <property type="term" value="P:intracellular zinc ion homeostasis"/>
    <property type="evidence" value="ECO:0007669"/>
    <property type="project" value="TreeGrafter"/>
</dbReference>
<evidence type="ECO:0000256" key="4">
    <source>
        <dbReference type="ARBA" id="ARBA00022692"/>
    </source>
</evidence>
<proteinExistence type="inferred from homology"/>
<comment type="subcellular location">
    <subcellularLocation>
        <location evidence="1">Membrane</location>
        <topology evidence="1">Multi-pass membrane protein</topology>
    </subcellularLocation>
</comment>
<keyword evidence="6 7" id="KW-0472">Membrane</keyword>
<dbReference type="Gene3D" id="1.20.1510.10">
    <property type="entry name" value="Cation efflux protein transmembrane domain"/>
    <property type="match status" value="1"/>
</dbReference>
<feature type="domain" description="Cation efflux protein transmembrane" evidence="8">
    <location>
        <begin position="15"/>
        <end position="205"/>
    </location>
</feature>
<dbReference type="AlphaFoldDB" id="A0A0R2RL23"/>
<evidence type="ECO:0000313" key="10">
    <source>
        <dbReference type="EMBL" id="KRO63142.1"/>
    </source>
</evidence>
<evidence type="ECO:0000256" key="5">
    <source>
        <dbReference type="ARBA" id="ARBA00022989"/>
    </source>
</evidence>
<dbReference type="InterPro" id="IPR027469">
    <property type="entry name" value="Cation_efflux_TMD_sf"/>
</dbReference>
<dbReference type="FunFam" id="1.20.1510.10:FF:000006">
    <property type="entry name" value="Divalent cation efflux transporter"/>
    <property type="match status" value="1"/>
</dbReference>
<evidence type="ECO:0000259" key="9">
    <source>
        <dbReference type="Pfam" id="PF16916"/>
    </source>
</evidence>
<reference evidence="10 11" key="1">
    <citation type="submission" date="2015-10" db="EMBL/GenBank/DDBJ databases">
        <title>Metagenome-Assembled Genomes uncover a global brackish microbiome.</title>
        <authorList>
            <person name="Hugerth L.W."/>
            <person name="Larsson J."/>
            <person name="Alneberg J."/>
            <person name="Lindh M.V."/>
            <person name="Legrand C."/>
            <person name="Pinhassi J."/>
            <person name="Andersson A.F."/>
        </authorList>
    </citation>
    <scope>NUCLEOTIDE SEQUENCE [LARGE SCALE GENOMIC DNA]</scope>
    <source>
        <strain evidence="10">BACL18 MAG-120507-bin52</strain>
    </source>
</reference>
<feature type="transmembrane region" description="Helical" evidence="7">
    <location>
        <begin position="115"/>
        <end position="133"/>
    </location>
</feature>
<evidence type="ECO:0000256" key="2">
    <source>
        <dbReference type="ARBA" id="ARBA00008114"/>
    </source>
</evidence>
<evidence type="ECO:0000256" key="1">
    <source>
        <dbReference type="ARBA" id="ARBA00004141"/>
    </source>
</evidence>
<comment type="similarity">
    <text evidence="2">Belongs to the cation diffusion facilitator (CDF) transporter (TC 2.A.4) family.</text>
</comment>
<comment type="caution">
    <text evidence="10">The sequence shown here is derived from an EMBL/GenBank/DDBJ whole genome shotgun (WGS) entry which is preliminary data.</text>
</comment>
<dbReference type="PANTHER" id="PTHR43840">
    <property type="entry name" value="MITOCHONDRIAL METAL TRANSPORTER 1-RELATED"/>
    <property type="match status" value="1"/>
</dbReference>
<dbReference type="InterPro" id="IPR036837">
    <property type="entry name" value="Cation_efflux_CTD_sf"/>
</dbReference>
<protein>
    <submittedName>
        <fullName evidence="10">Uncharacterized protein</fullName>
    </submittedName>
</protein>
<feature type="transmembrane region" description="Helical" evidence="7">
    <location>
        <begin position="12"/>
        <end position="33"/>
    </location>
</feature>
<dbReference type="SUPFAM" id="SSF160240">
    <property type="entry name" value="Cation efflux protein cytoplasmic domain-like"/>
    <property type="match status" value="1"/>
</dbReference>
<dbReference type="GO" id="GO:0005886">
    <property type="term" value="C:plasma membrane"/>
    <property type="evidence" value="ECO:0007669"/>
    <property type="project" value="TreeGrafter"/>
</dbReference>
<evidence type="ECO:0000256" key="6">
    <source>
        <dbReference type="ARBA" id="ARBA00023136"/>
    </source>
</evidence>
<dbReference type="Proteomes" id="UP000051269">
    <property type="component" value="Unassembled WGS sequence"/>
</dbReference>
<dbReference type="GO" id="GO:0015341">
    <property type="term" value="F:zinc efflux antiporter activity"/>
    <property type="evidence" value="ECO:0007669"/>
    <property type="project" value="TreeGrafter"/>
</dbReference>
<evidence type="ECO:0000259" key="8">
    <source>
        <dbReference type="Pfam" id="PF01545"/>
    </source>
</evidence>
<accession>A0A0R2RL23</accession>
<dbReference type="NCBIfam" id="TIGR01297">
    <property type="entry name" value="CDF"/>
    <property type="match status" value="1"/>
</dbReference>
<keyword evidence="5 7" id="KW-1133">Transmembrane helix</keyword>
<name>A0A0R2RL23_9BACT</name>
<evidence type="ECO:0000313" key="11">
    <source>
        <dbReference type="Proteomes" id="UP000051269"/>
    </source>
</evidence>
<feature type="domain" description="Cation efflux protein cytoplasmic" evidence="9">
    <location>
        <begin position="218"/>
        <end position="287"/>
    </location>
</feature>
<dbReference type="InterPro" id="IPR058533">
    <property type="entry name" value="Cation_efflux_TM"/>
</dbReference>
<dbReference type="PANTHER" id="PTHR43840:SF15">
    <property type="entry name" value="MITOCHONDRIAL METAL TRANSPORTER 1-RELATED"/>
    <property type="match status" value="1"/>
</dbReference>
<dbReference type="InterPro" id="IPR050291">
    <property type="entry name" value="CDF_Transporter"/>
</dbReference>
<feature type="transmembrane region" description="Helical" evidence="7">
    <location>
        <begin position="45"/>
        <end position="67"/>
    </location>
</feature>
<dbReference type="SUPFAM" id="SSF161111">
    <property type="entry name" value="Cation efflux protein transmembrane domain-like"/>
    <property type="match status" value="1"/>
</dbReference>
<organism evidence="10 11">
    <name type="scientific">Verrucomicrobia subdivision 6 bacterium BACL9 MAG-120507-bin52</name>
    <dbReference type="NCBI Taxonomy" id="1655590"/>
    <lineage>
        <taxon>Bacteria</taxon>
        <taxon>Pseudomonadati</taxon>
        <taxon>Verrucomicrobiota</taxon>
        <taxon>Verrucomicrobiia</taxon>
        <taxon>Verrucomicrobiales</taxon>
        <taxon>Verrucomicrobia subdivision 6</taxon>
    </lineage>
</organism>
<evidence type="ECO:0000256" key="3">
    <source>
        <dbReference type="ARBA" id="ARBA00022448"/>
    </source>
</evidence>